<evidence type="ECO:0008006" key="5">
    <source>
        <dbReference type="Google" id="ProtNLM"/>
    </source>
</evidence>
<dbReference type="EMBL" id="GL832960">
    <property type="protein sequence ID" value="EGD82255.1"/>
    <property type="molecule type" value="Genomic_DNA"/>
</dbReference>
<evidence type="ECO:0000256" key="2">
    <source>
        <dbReference type="SAM" id="SignalP"/>
    </source>
</evidence>
<feature type="region of interest" description="Disordered" evidence="1">
    <location>
        <begin position="238"/>
        <end position="326"/>
    </location>
</feature>
<dbReference type="InParanoid" id="F2U3R1"/>
<feature type="compositionally biased region" description="Basic and acidic residues" evidence="1">
    <location>
        <begin position="272"/>
        <end position="295"/>
    </location>
</feature>
<evidence type="ECO:0000313" key="4">
    <source>
        <dbReference type="Proteomes" id="UP000007799"/>
    </source>
</evidence>
<dbReference type="Proteomes" id="UP000007799">
    <property type="component" value="Unassembled WGS sequence"/>
</dbReference>
<evidence type="ECO:0000256" key="1">
    <source>
        <dbReference type="SAM" id="MobiDB-lite"/>
    </source>
</evidence>
<dbReference type="RefSeq" id="XP_004996438.1">
    <property type="nucleotide sequence ID" value="XM_004996381.1"/>
</dbReference>
<feature type="signal peptide" evidence="2">
    <location>
        <begin position="1"/>
        <end position="23"/>
    </location>
</feature>
<feature type="chain" id="PRO_5003288382" description="DUF3456 domain-containing protein" evidence="2">
    <location>
        <begin position="24"/>
        <end position="326"/>
    </location>
</feature>
<name>F2U3R1_SALR5</name>
<keyword evidence="2" id="KW-0732">Signal</keyword>
<accession>F2U3R1</accession>
<feature type="compositionally biased region" description="Low complexity" evidence="1">
    <location>
        <begin position="296"/>
        <end position="305"/>
    </location>
</feature>
<keyword evidence="4" id="KW-1185">Reference proteome</keyword>
<proteinExistence type="predicted"/>
<reference evidence="3" key="1">
    <citation type="submission" date="2009-08" db="EMBL/GenBank/DDBJ databases">
        <title>Annotation of Salpingoeca rosetta.</title>
        <authorList>
            <consortium name="The Broad Institute Genome Sequencing Platform"/>
            <person name="Russ C."/>
            <person name="Cuomo C."/>
            <person name="Burger G."/>
            <person name="Gray M.W."/>
            <person name="Holland P.W.H."/>
            <person name="King N."/>
            <person name="Lang F.B.F."/>
            <person name="Roger A.J."/>
            <person name="Ruiz-Trillo I."/>
            <person name="Young S.K."/>
            <person name="Zeng Q."/>
            <person name="Gargeya S."/>
            <person name="Alvarado L."/>
            <person name="Berlin A."/>
            <person name="Chapman S.B."/>
            <person name="Chen Z."/>
            <person name="Freedman E."/>
            <person name="Gellesch M."/>
            <person name="Goldberg J."/>
            <person name="Griggs A."/>
            <person name="Gujja S."/>
            <person name="Heilman E."/>
            <person name="Heiman D."/>
            <person name="Howarth C."/>
            <person name="Mehta T."/>
            <person name="Neiman D."/>
            <person name="Pearson M."/>
            <person name="Roberts A."/>
            <person name="Saif S."/>
            <person name="Shea T."/>
            <person name="Shenoy N."/>
            <person name="Sisk P."/>
            <person name="Stolte C."/>
            <person name="Sykes S."/>
            <person name="White J."/>
            <person name="Yandava C."/>
            <person name="Haas B."/>
            <person name="Nusbaum C."/>
            <person name="Birren B."/>
        </authorList>
    </citation>
    <scope>NUCLEOTIDE SEQUENCE [LARGE SCALE GENOMIC DNA]</scope>
    <source>
        <strain evidence="3">ATCC 50818</strain>
    </source>
</reference>
<dbReference type="KEGG" id="sre:PTSG_02925"/>
<feature type="compositionally biased region" description="Pro residues" evidence="1">
    <location>
        <begin position="250"/>
        <end position="263"/>
    </location>
</feature>
<gene>
    <name evidence="3" type="ORF">PTSG_02925</name>
</gene>
<organism evidence="4">
    <name type="scientific">Salpingoeca rosetta (strain ATCC 50818 / BSB-021)</name>
    <dbReference type="NCBI Taxonomy" id="946362"/>
    <lineage>
        <taxon>Eukaryota</taxon>
        <taxon>Choanoflagellata</taxon>
        <taxon>Craspedida</taxon>
        <taxon>Salpingoecidae</taxon>
        <taxon>Salpingoeca</taxon>
    </lineage>
</organism>
<dbReference type="GeneID" id="16077023"/>
<protein>
    <recommendedName>
        <fullName evidence="5">DUF3456 domain-containing protein</fullName>
    </recommendedName>
</protein>
<evidence type="ECO:0000313" key="3">
    <source>
        <dbReference type="EMBL" id="EGD82255.1"/>
    </source>
</evidence>
<dbReference type="AlphaFoldDB" id="F2U3R1"/>
<sequence>MTVSALIVLTVISAAVVSKAGSAQDVQLSHTHDCDVCEAVAMQLEAALSRELEARAHRPLTETALLDYFDGFCQDANPAFQQYGLTQVAGIPLFTGPGLPGFNASTTFITEDTQLQVLLIAPVHVPCHHLPSFLAPCPCPAVSPSPTCAPADATATEATAPCHAAAVVVAAVVVIVVAWSPVPGHARVALSAAPALSAVSAAVVRTGRCAEGGSTPITPCTSTTVINTDNSYCRRDWGLHRPHTLGPEHSTPPSPPQPQPQPQVPEQARANAAEHERLLRQQREVEMEERRRQQEQQEQQQQQQQRKQRPVQIPQHVLRRMQGGEL</sequence>